<evidence type="ECO:0000256" key="2">
    <source>
        <dbReference type="ARBA" id="ARBA00022692"/>
    </source>
</evidence>
<dbReference type="Proteomes" id="UP000663844">
    <property type="component" value="Unassembled WGS sequence"/>
</dbReference>
<evidence type="ECO:0000313" key="8">
    <source>
        <dbReference type="Proteomes" id="UP000663844"/>
    </source>
</evidence>
<feature type="transmembrane region" description="Helical" evidence="5">
    <location>
        <begin position="183"/>
        <end position="203"/>
    </location>
</feature>
<keyword evidence="4 5" id="KW-0472">Membrane</keyword>
<keyword evidence="2 5" id="KW-0812">Transmembrane</keyword>
<evidence type="ECO:0000256" key="4">
    <source>
        <dbReference type="ARBA" id="ARBA00023136"/>
    </source>
</evidence>
<dbReference type="InterPro" id="IPR017452">
    <property type="entry name" value="GPCR_Rhodpsn_7TM"/>
</dbReference>
<accession>A0A818ZXE9</accession>
<reference evidence="7" key="1">
    <citation type="submission" date="2021-02" db="EMBL/GenBank/DDBJ databases">
        <authorList>
            <person name="Nowell W R."/>
        </authorList>
    </citation>
    <scope>NUCLEOTIDE SEQUENCE</scope>
</reference>
<evidence type="ECO:0000256" key="5">
    <source>
        <dbReference type="SAM" id="Phobius"/>
    </source>
</evidence>
<evidence type="ECO:0000313" key="7">
    <source>
        <dbReference type="EMBL" id="CAF3773805.1"/>
    </source>
</evidence>
<dbReference type="GO" id="GO:0016020">
    <property type="term" value="C:membrane"/>
    <property type="evidence" value="ECO:0007669"/>
    <property type="project" value="UniProtKB-SubCell"/>
</dbReference>
<feature type="transmembrane region" description="Helical" evidence="5">
    <location>
        <begin position="265"/>
        <end position="283"/>
    </location>
</feature>
<evidence type="ECO:0000256" key="3">
    <source>
        <dbReference type="ARBA" id="ARBA00022989"/>
    </source>
</evidence>
<dbReference type="EMBL" id="CAJOAZ010001160">
    <property type="protein sequence ID" value="CAF3773805.1"/>
    <property type="molecule type" value="Genomic_DNA"/>
</dbReference>
<feature type="transmembrane region" description="Helical" evidence="5">
    <location>
        <begin position="125"/>
        <end position="149"/>
    </location>
</feature>
<feature type="transmembrane region" description="Helical" evidence="5">
    <location>
        <begin position="224"/>
        <end position="245"/>
    </location>
</feature>
<gene>
    <name evidence="7" type="ORF">OXD698_LOCUS16743</name>
</gene>
<feature type="domain" description="G-protein coupled receptors family 1 profile" evidence="6">
    <location>
        <begin position="22"/>
        <end position="233"/>
    </location>
</feature>
<comment type="caution">
    <text evidence="7">The sequence shown here is derived from an EMBL/GenBank/DDBJ whole genome shotgun (WGS) entry which is preliminary data.</text>
</comment>
<dbReference type="AlphaFoldDB" id="A0A818ZXE9"/>
<feature type="transmembrane region" description="Helical" evidence="5">
    <location>
        <begin position="83"/>
        <end position="105"/>
    </location>
</feature>
<name>A0A818ZXE9_9BILA</name>
<comment type="subcellular location">
    <subcellularLocation>
        <location evidence="1">Membrane</location>
    </subcellularLocation>
</comment>
<protein>
    <recommendedName>
        <fullName evidence="6">G-protein coupled receptors family 1 profile domain-containing protein</fullName>
    </recommendedName>
</protein>
<evidence type="ECO:0000256" key="1">
    <source>
        <dbReference type="ARBA" id="ARBA00004370"/>
    </source>
</evidence>
<dbReference type="Gene3D" id="1.20.1070.10">
    <property type="entry name" value="Rhodopsin 7-helix transmembrane proteins"/>
    <property type="match status" value="1"/>
</dbReference>
<dbReference type="SUPFAM" id="SSF81321">
    <property type="entry name" value="Family A G protein-coupled receptor-like"/>
    <property type="match status" value="1"/>
</dbReference>
<dbReference type="PROSITE" id="PS50262">
    <property type="entry name" value="G_PROTEIN_RECEP_F1_2"/>
    <property type="match status" value="1"/>
</dbReference>
<feature type="transmembrane region" description="Helical" evidence="5">
    <location>
        <begin position="43"/>
        <end position="63"/>
    </location>
</feature>
<sequence>MTIPLYENTWIIVGPLVPSVLVSIFHLYHLFSDRALRQALNNHVIILLLCFGLVFELTLGLLNAYLDQSGVVPLQLQTPAFCYIWALLNSAMYIIIYLLMAWAAFERHILVFHTNWFATKRKRLLFHYTPLSLCIIWPIAFYITTLFIIPCSFPLNYKANNCGLYSCLTRFASLALFDSIGHYMVPTFLIAAFSVALFVRVLYKRYRVRRQIEWKNYKKMALQLLPISMLYIVLQFIWVLMYAFYSAGVPRSVGASFYTDIRAFGTWPILFTPFATVISLPEFGKKCQQLIFFWRPQRAVHPQPLTVNRQNGNQTVAIPLKKMATKTPIATKPADINQTTTQPTDIIQTTTEPADVNQTTTEPTDIIQTTTESTQIIQTTTQPAEATTPVTKPLPTMISVTTTLMSKAQIEMTPIDI</sequence>
<evidence type="ECO:0000259" key="6">
    <source>
        <dbReference type="PROSITE" id="PS50262"/>
    </source>
</evidence>
<feature type="transmembrane region" description="Helical" evidence="5">
    <location>
        <begin position="12"/>
        <end position="31"/>
    </location>
</feature>
<organism evidence="7 8">
    <name type="scientific">Adineta steineri</name>
    <dbReference type="NCBI Taxonomy" id="433720"/>
    <lineage>
        <taxon>Eukaryota</taxon>
        <taxon>Metazoa</taxon>
        <taxon>Spiralia</taxon>
        <taxon>Gnathifera</taxon>
        <taxon>Rotifera</taxon>
        <taxon>Eurotatoria</taxon>
        <taxon>Bdelloidea</taxon>
        <taxon>Adinetida</taxon>
        <taxon>Adinetidae</taxon>
        <taxon>Adineta</taxon>
    </lineage>
</organism>
<keyword evidence="3 5" id="KW-1133">Transmembrane helix</keyword>
<proteinExistence type="predicted"/>